<dbReference type="EMBL" id="JAGMVJ010000007">
    <property type="protein sequence ID" value="KAH7089044.1"/>
    <property type="molecule type" value="Genomic_DNA"/>
</dbReference>
<accession>A0A8K0R9I7</accession>
<feature type="domain" description="Myb-like DNA-binding" evidence="2">
    <location>
        <begin position="5"/>
        <end position="51"/>
    </location>
</feature>
<keyword evidence="4" id="KW-1185">Reference proteome</keyword>
<organism evidence="3 4">
    <name type="scientific">Paraphoma chrysanthemicola</name>
    <dbReference type="NCBI Taxonomy" id="798071"/>
    <lineage>
        <taxon>Eukaryota</taxon>
        <taxon>Fungi</taxon>
        <taxon>Dikarya</taxon>
        <taxon>Ascomycota</taxon>
        <taxon>Pezizomycotina</taxon>
        <taxon>Dothideomycetes</taxon>
        <taxon>Pleosporomycetidae</taxon>
        <taxon>Pleosporales</taxon>
        <taxon>Pleosporineae</taxon>
        <taxon>Phaeosphaeriaceae</taxon>
        <taxon>Paraphoma</taxon>
    </lineage>
</organism>
<protein>
    <recommendedName>
        <fullName evidence="2">Myb-like DNA-binding domain-containing protein</fullName>
    </recommendedName>
</protein>
<dbReference type="Pfam" id="PF22980">
    <property type="entry name" value="Myb_DNA-bind_8"/>
    <property type="match status" value="2"/>
</dbReference>
<dbReference type="OrthoDB" id="3944408at2759"/>
<gene>
    <name evidence="3" type="ORF">FB567DRAFT_591155</name>
</gene>
<evidence type="ECO:0000313" key="3">
    <source>
        <dbReference type="EMBL" id="KAH7089044.1"/>
    </source>
</evidence>
<dbReference type="InterPro" id="IPR054505">
    <property type="entry name" value="Myb_DNA-bind_8"/>
</dbReference>
<proteinExistence type="predicted"/>
<comment type="caution">
    <text evidence="3">The sequence shown here is derived from an EMBL/GenBank/DDBJ whole genome shotgun (WGS) entry which is preliminary data.</text>
</comment>
<feature type="compositionally biased region" description="Low complexity" evidence="1">
    <location>
        <begin position="117"/>
        <end position="136"/>
    </location>
</feature>
<feature type="compositionally biased region" description="Acidic residues" evidence="1">
    <location>
        <begin position="175"/>
        <end position="184"/>
    </location>
</feature>
<feature type="domain" description="Myb-like DNA-binding" evidence="2">
    <location>
        <begin position="61"/>
        <end position="105"/>
    </location>
</feature>
<name>A0A8K0R9I7_9PLEO</name>
<sequence>MPTEQENVQYLYLVLTHGGTPTIDWDAVGAAMDLKKGAVSKRWSRLKQSMEKGETPSGSVYTFLWLCLKHSTRDKAMNWQEIADACNTTSGAASKRYSRMKQAFEAGEAAPGSQSGTPAPNTPKTPKSSKKQPVSTQDDGDTSVNATPTPTPKRKRAAPKHLAAAEDAVNIKNEPEDEDIDMEEQSPKKHKVAKGKKAADVRVPTTETDDAGPFVDVKEWVKELTGGDEDSISESCSASATGCVNDCLQERN</sequence>
<dbReference type="Proteomes" id="UP000813461">
    <property type="component" value="Unassembled WGS sequence"/>
</dbReference>
<evidence type="ECO:0000259" key="2">
    <source>
        <dbReference type="Pfam" id="PF22980"/>
    </source>
</evidence>
<evidence type="ECO:0000313" key="4">
    <source>
        <dbReference type="Proteomes" id="UP000813461"/>
    </source>
</evidence>
<feature type="region of interest" description="Disordered" evidence="1">
    <location>
        <begin position="105"/>
        <end position="211"/>
    </location>
</feature>
<evidence type="ECO:0000256" key="1">
    <source>
        <dbReference type="SAM" id="MobiDB-lite"/>
    </source>
</evidence>
<dbReference type="AlphaFoldDB" id="A0A8K0R9I7"/>
<reference evidence="3" key="1">
    <citation type="journal article" date="2021" name="Nat. Commun.">
        <title>Genetic determinants of endophytism in the Arabidopsis root mycobiome.</title>
        <authorList>
            <person name="Mesny F."/>
            <person name="Miyauchi S."/>
            <person name="Thiergart T."/>
            <person name="Pickel B."/>
            <person name="Atanasova L."/>
            <person name="Karlsson M."/>
            <person name="Huettel B."/>
            <person name="Barry K.W."/>
            <person name="Haridas S."/>
            <person name="Chen C."/>
            <person name="Bauer D."/>
            <person name="Andreopoulos W."/>
            <person name="Pangilinan J."/>
            <person name="LaButti K."/>
            <person name="Riley R."/>
            <person name="Lipzen A."/>
            <person name="Clum A."/>
            <person name="Drula E."/>
            <person name="Henrissat B."/>
            <person name="Kohler A."/>
            <person name="Grigoriev I.V."/>
            <person name="Martin F.M."/>
            <person name="Hacquard S."/>
        </authorList>
    </citation>
    <scope>NUCLEOTIDE SEQUENCE</scope>
    <source>
        <strain evidence="3">MPI-SDFR-AT-0120</strain>
    </source>
</reference>